<name>A0A6L2LVV4_TANCI</name>
<feature type="compositionally biased region" description="Basic and acidic residues" evidence="2">
    <location>
        <begin position="236"/>
        <end position="253"/>
    </location>
</feature>
<organism evidence="3">
    <name type="scientific">Tanacetum cinerariifolium</name>
    <name type="common">Dalmatian daisy</name>
    <name type="synonym">Chrysanthemum cinerariifolium</name>
    <dbReference type="NCBI Taxonomy" id="118510"/>
    <lineage>
        <taxon>Eukaryota</taxon>
        <taxon>Viridiplantae</taxon>
        <taxon>Streptophyta</taxon>
        <taxon>Embryophyta</taxon>
        <taxon>Tracheophyta</taxon>
        <taxon>Spermatophyta</taxon>
        <taxon>Magnoliopsida</taxon>
        <taxon>eudicotyledons</taxon>
        <taxon>Gunneridae</taxon>
        <taxon>Pentapetalae</taxon>
        <taxon>asterids</taxon>
        <taxon>campanulids</taxon>
        <taxon>Asterales</taxon>
        <taxon>Asteraceae</taxon>
        <taxon>Asteroideae</taxon>
        <taxon>Anthemideae</taxon>
        <taxon>Anthemidinae</taxon>
        <taxon>Tanacetum</taxon>
    </lineage>
</organism>
<proteinExistence type="predicted"/>
<comment type="caution">
    <text evidence="3">The sequence shown here is derived from an EMBL/GenBank/DDBJ whole genome shotgun (WGS) entry which is preliminary data.</text>
</comment>
<evidence type="ECO:0000256" key="1">
    <source>
        <dbReference type="SAM" id="Coils"/>
    </source>
</evidence>
<feature type="region of interest" description="Disordered" evidence="2">
    <location>
        <begin position="388"/>
        <end position="428"/>
    </location>
</feature>
<protein>
    <submittedName>
        <fullName evidence="3">Uncharacterized protein</fullName>
    </submittedName>
</protein>
<evidence type="ECO:0000256" key="2">
    <source>
        <dbReference type="SAM" id="MobiDB-lite"/>
    </source>
</evidence>
<feature type="region of interest" description="Disordered" evidence="2">
    <location>
        <begin position="221"/>
        <end position="258"/>
    </location>
</feature>
<feature type="coiled-coil region" evidence="1">
    <location>
        <begin position="284"/>
        <end position="311"/>
    </location>
</feature>
<gene>
    <name evidence="3" type="ORF">Tci_037746</name>
</gene>
<feature type="compositionally biased region" description="Polar residues" evidence="2">
    <location>
        <begin position="388"/>
        <end position="401"/>
    </location>
</feature>
<reference evidence="3" key="1">
    <citation type="journal article" date="2019" name="Sci. Rep.">
        <title>Draft genome of Tanacetum cinerariifolium, the natural source of mosquito coil.</title>
        <authorList>
            <person name="Yamashiro T."/>
            <person name="Shiraishi A."/>
            <person name="Satake H."/>
            <person name="Nakayama K."/>
        </authorList>
    </citation>
    <scope>NUCLEOTIDE SEQUENCE</scope>
</reference>
<dbReference type="AlphaFoldDB" id="A0A6L2LVV4"/>
<dbReference type="EMBL" id="BKCJ010005263">
    <property type="protein sequence ID" value="GEU65768.1"/>
    <property type="molecule type" value="Genomic_DNA"/>
</dbReference>
<feature type="compositionally biased region" description="Acidic residues" evidence="2">
    <location>
        <begin position="221"/>
        <end position="235"/>
    </location>
</feature>
<evidence type="ECO:0000313" key="3">
    <source>
        <dbReference type="EMBL" id="GEU65768.1"/>
    </source>
</evidence>
<keyword evidence="1" id="KW-0175">Coiled coil</keyword>
<accession>A0A6L2LVV4</accession>
<feature type="compositionally biased region" description="Polar residues" evidence="2">
    <location>
        <begin position="418"/>
        <end position="428"/>
    </location>
</feature>
<sequence>MNPVLAQQTTLDNALVAPDDRVKIGKCNMRINPSKKPKKEPTYQVVLDILALSHCYHAFLITKEVLEVYMQQFWFTISKMKDSSSYQFKLDKKKCRIDVEKLQNSDSYKTYLAFLIGAATPKKDRKRKKPASPLKKQTLVILKNLSRNLLLEFSQLMKKAIKMIKRKTHMHQAGGSCDGAGLESEVPDELKGKSINTHEGTGLKPGVLNVSKADFLDSEYESWGVSDDDDDDQQGDDERTESNDDKSVDLNKTDDDEEDEFVHTIDNYVPADEETNDVDEEEYKKINEEMYDDANMELTDLENEVKSLRNNDYGLVIRATIKSEIPTIVKELLGTSLDDALHNVIQRHTTKLIKEHFVPTYVVEVLQQLQKPQKSAADIRKIKMEQAGKQQETKYSITSSDKAAVTPRQGRNARRNENGYQHNTMASI</sequence>